<feature type="transmembrane region" description="Helical" evidence="1">
    <location>
        <begin position="45"/>
        <end position="68"/>
    </location>
</feature>
<accession>A0A8J6M8N4</accession>
<dbReference type="AlphaFoldDB" id="A0A8J6M8N4"/>
<dbReference type="EMBL" id="JACOPO010000005">
    <property type="protein sequence ID" value="MBC5722992.1"/>
    <property type="molecule type" value="Genomic_DNA"/>
</dbReference>
<organism evidence="2 3">
    <name type="scientific">Flintibacter hominis</name>
    <dbReference type="NCBI Taxonomy" id="2763048"/>
    <lineage>
        <taxon>Bacteria</taxon>
        <taxon>Bacillati</taxon>
        <taxon>Bacillota</taxon>
        <taxon>Clostridia</taxon>
        <taxon>Eubacteriales</taxon>
        <taxon>Flintibacter</taxon>
    </lineage>
</organism>
<proteinExistence type="predicted"/>
<keyword evidence="1" id="KW-0812">Transmembrane</keyword>
<evidence type="ECO:0000313" key="3">
    <source>
        <dbReference type="Proteomes" id="UP000628736"/>
    </source>
</evidence>
<name>A0A8J6M8N4_9FIRM</name>
<protein>
    <submittedName>
        <fullName evidence="2">Uncharacterized protein</fullName>
    </submittedName>
</protein>
<comment type="caution">
    <text evidence="2">The sequence shown here is derived from an EMBL/GenBank/DDBJ whole genome shotgun (WGS) entry which is preliminary data.</text>
</comment>
<dbReference type="RefSeq" id="WP_186852911.1">
    <property type="nucleotide sequence ID" value="NZ_JACOPO010000005.1"/>
</dbReference>
<evidence type="ECO:0000256" key="1">
    <source>
        <dbReference type="SAM" id="Phobius"/>
    </source>
</evidence>
<sequence>MLFKVFGIFFAWTWILWAFLFVFCLVAAISRAIQEAGDGQDHKSVLYTFWAALFFAVILGGFSSLFALL</sequence>
<gene>
    <name evidence="2" type="ORF">H8S11_09220</name>
</gene>
<keyword evidence="1" id="KW-0472">Membrane</keyword>
<feature type="transmembrane region" description="Helical" evidence="1">
    <location>
        <begin position="6"/>
        <end position="33"/>
    </location>
</feature>
<keyword evidence="1" id="KW-1133">Transmembrane helix</keyword>
<dbReference type="Proteomes" id="UP000628736">
    <property type="component" value="Unassembled WGS sequence"/>
</dbReference>
<keyword evidence="3" id="KW-1185">Reference proteome</keyword>
<reference evidence="2" key="1">
    <citation type="submission" date="2020-08" db="EMBL/GenBank/DDBJ databases">
        <title>Genome public.</title>
        <authorList>
            <person name="Liu C."/>
            <person name="Sun Q."/>
        </authorList>
    </citation>
    <scope>NUCLEOTIDE SEQUENCE</scope>
    <source>
        <strain evidence="2">NSJ-23</strain>
    </source>
</reference>
<evidence type="ECO:0000313" key="2">
    <source>
        <dbReference type="EMBL" id="MBC5722992.1"/>
    </source>
</evidence>